<feature type="compositionally biased region" description="Low complexity" evidence="15">
    <location>
        <begin position="342"/>
        <end position="361"/>
    </location>
</feature>
<keyword evidence="6 16" id="KW-0812">Transmembrane</keyword>
<dbReference type="GO" id="GO:0006661">
    <property type="term" value="P:phosphatidylinositol biosynthetic process"/>
    <property type="evidence" value="ECO:0007669"/>
    <property type="project" value="InterPro"/>
</dbReference>
<dbReference type="AlphaFoldDB" id="A0A8S4NG97"/>
<feature type="transmembrane region" description="Helical" evidence="16">
    <location>
        <begin position="813"/>
        <end position="839"/>
    </location>
</feature>
<evidence type="ECO:0000256" key="5">
    <source>
        <dbReference type="ARBA" id="ARBA00013840"/>
    </source>
</evidence>
<comment type="function">
    <text evidence="13">Scaffold protein component of the PI(3,5)P2 regulatory complex which regulates both the synthesis and turnover of phosphatidylinositol 3,5-bisphosphate (PtdIns(3,5)P2). Pentamerizes into a star-shaped structure and nucleates the assembly of the complex. The pentamer binds a single copy each of PIKFYVE and FIG4 and coordinates both PIKfyve kinase activity and FIG4 phosphatase activity, being required to maintain normal levels of phosphatidylinositol 3-phosphate (PtdIns(3)P) and phosphatidylinositol 5-phosphate (PtdIns(5)P). Plays a role in the biogenesis of endosome carrier vesicles (ECV) / multivesicular bodies (MVB) transport intermediates from early endosomes.</text>
</comment>
<evidence type="ECO:0000313" key="20">
    <source>
        <dbReference type="Proteomes" id="UP000749559"/>
    </source>
</evidence>
<feature type="domain" description="Vacuolar protein 14 C-terminal Fig4-binding" evidence="18">
    <location>
        <begin position="515"/>
        <end position="694"/>
    </location>
</feature>
<dbReference type="EMBL" id="CAIIXF020000003">
    <property type="protein sequence ID" value="CAH1779830.1"/>
    <property type="molecule type" value="Genomic_DNA"/>
</dbReference>
<sequence length="1070" mass="121360">MNEKDFSPLTPSCVRSLNDKLYEKRKVAALEIERMVKEYVSLNNTVKIKQLLRVLGKDFASSHSPHSRKGGLIGLAACAIALGKECTSYIHELVEPVLACFNDQDSRVRYYACESLYNIVKVTRGAVLPFFNSVFDGLSRLAADPDANVRNGSELLDRLMKDIVTESSSFDLVAFMPLLRDRIYTKNPFARQFMVSWIQVLDAGPDIDMIVFLPELLDGLFNILGDPTSEIRKMCEACLGEFLKGITKKRKKANFPAMTNILIVHSQSTDPLIQTTALIWLKEFVQCAGRIMLPFASGLITAVLPCLSFDEDHSKKTREVAKAVNNGLQRLITMEDDQLTTSPSNDSSHSNKHSSNSSINDKPNDDRPNNDTIENKNTVSVDADKEETINGLDVGSIVAVLIQHLLHEAMNTRIQALRWIFHLHLKIPYKIFIHVDELFPLLLKTLSDPADEVVLLDLEVLAEISSSEAGKQFSPKSPDSKIPDSIQEGINASHSMNKFFTRFMVDLLKLFSTDRQLLEDRGSFIIRQLCLQLNSEDIYRCISEILLHEEEDTKFASNMVQTLSTILLTSTELFELRMQLKELETKESVDLFICLYKSWCHNPVATVGLCFLCQTYQHASHLMQVFGDLEVTVEFLTEIDKLVQLIESPIFTYLRLQLLHTESNQYLLKSLYGLLMLLPQSDAFRTLQHRLQCIPPASFSPTPHSSSNQLLSPSPEDRETLKDVPFNELLTHFMSDSKLKRTIEINNFIFLKNIFYKMSESGGAIIRTSGRKSVQPYDPEDDTVKEIDCTRYWNTIGIYAFPNCHRVWFVKDICGLVCVFFTWLLVFYAIYVVIFVMLIPYPYPVYSTINGMIFLFGCFLAISSHARCMLSDPGAVPRGNATKENIMKLGLQEGQVVYKCPKCISIKPERAHHCSVCRRCIRKMDHHCPWVNNCVGENNQKYFVLFTLYIFIISVHAMAISVQYFITCVGSDWSGCSNYSPAATTVFIIFLVFEGLLFGIFTAIMCGTQLSAICTDETGIEQLKKEQATWERKSKWLSIKAVFGHPFSITWFSPFSTPKLGRSERTFFAV</sequence>
<dbReference type="InterPro" id="IPR021841">
    <property type="entry name" value="VAC14_Fig4p-bd"/>
</dbReference>
<dbReference type="InterPro" id="IPR016024">
    <property type="entry name" value="ARM-type_fold"/>
</dbReference>
<dbReference type="SUPFAM" id="SSF48371">
    <property type="entry name" value="ARM repeat"/>
    <property type="match status" value="1"/>
</dbReference>
<dbReference type="PANTHER" id="PTHR16023">
    <property type="entry name" value="TAX1 BINDING PROTEIN-RELATED"/>
    <property type="match status" value="1"/>
</dbReference>
<dbReference type="InterPro" id="IPR026825">
    <property type="entry name" value="Vac14"/>
</dbReference>
<evidence type="ECO:0000256" key="16">
    <source>
        <dbReference type="SAM" id="Phobius"/>
    </source>
</evidence>
<evidence type="ECO:0000256" key="9">
    <source>
        <dbReference type="ARBA" id="ARBA00022824"/>
    </source>
</evidence>
<gene>
    <name evidence="19" type="ORF">OFUS_LOCUS6599</name>
</gene>
<keyword evidence="7" id="KW-0677">Repeat</keyword>
<dbReference type="Proteomes" id="UP000749559">
    <property type="component" value="Unassembled WGS sequence"/>
</dbReference>
<evidence type="ECO:0000256" key="1">
    <source>
        <dbReference type="ARBA" id="ARBA00004141"/>
    </source>
</evidence>
<keyword evidence="8" id="KW-0967">Endosome</keyword>
<dbReference type="Pfam" id="PF12755">
    <property type="entry name" value="Vac14_Fab1_bd"/>
    <property type="match status" value="1"/>
</dbReference>
<evidence type="ECO:0000256" key="8">
    <source>
        <dbReference type="ARBA" id="ARBA00022753"/>
    </source>
</evidence>
<comment type="subcellular location">
    <subcellularLocation>
        <location evidence="3">Endosome membrane</location>
    </subcellularLocation>
    <subcellularLocation>
        <location evidence="1">Membrane</location>
        <topology evidence="1">Multi-pass membrane protein</topology>
    </subcellularLocation>
    <subcellularLocation>
        <location evidence="2">Microsome membrane</location>
    </subcellularLocation>
</comment>
<evidence type="ECO:0000259" key="17">
    <source>
        <dbReference type="Pfam" id="PF01529"/>
    </source>
</evidence>
<keyword evidence="9" id="KW-0256">Endoplasmic reticulum</keyword>
<reference evidence="19" key="1">
    <citation type="submission" date="2022-03" db="EMBL/GenBank/DDBJ databases">
        <authorList>
            <person name="Martin C."/>
        </authorList>
    </citation>
    <scope>NUCLEOTIDE SEQUENCE</scope>
</reference>
<dbReference type="Gene3D" id="1.25.10.10">
    <property type="entry name" value="Leucine-rich Repeat Variant"/>
    <property type="match status" value="2"/>
</dbReference>
<evidence type="ECO:0000256" key="12">
    <source>
        <dbReference type="ARBA" id="ARBA00023136"/>
    </source>
</evidence>
<feature type="transmembrane region" description="Helical" evidence="16">
    <location>
        <begin position="845"/>
        <end position="862"/>
    </location>
</feature>
<dbReference type="OrthoDB" id="5574975at2759"/>
<evidence type="ECO:0000256" key="7">
    <source>
        <dbReference type="ARBA" id="ARBA00022737"/>
    </source>
</evidence>
<keyword evidence="20" id="KW-1185">Reference proteome</keyword>
<comment type="subunit">
    <text evidence="14">Forms pentamers. Component of the PI(3,5)P2 regulatory complex/PAS complex, at least composed of PIKFYVE, FIG4 and VAC14. VAC14 nucleates the assembly of the complex and serves as a scaffold by pentamerizing into a star-shaped structure, which can bind a single copy each of PIKFYVE and FIG4 and coordinates their activities. Interacts with NOS1.</text>
</comment>
<evidence type="ECO:0000256" key="15">
    <source>
        <dbReference type="SAM" id="MobiDB-lite"/>
    </source>
</evidence>
<dbReference type="GO" id="GO:0016409">
    <property type="term" value="F:palmitoyltransferase activity"/>
    <property type="evidence" value="ECO:0007669"/>
    <property type="project" value="InterPro"/>
</dbReference>
<accession>A0A8S4NG97</accession>
<comment type="caution">
    <text evidence="19">The sequence shown here is derived from an EMBL/GenBank/DDBJ whole genome shotgun (WGS) entry which is preliminary data.</text>
</comment>
<keyword evidence="12 16" id="KW-0472">Membrane</keyword>
<evidence type="ECO:0000256" key="14">
    <source>
        <dbReference type="ARBA" id="ARBA00047092"/>
    </source>
</evidence>
<evidence type="ECO:0000256" key="2">
    <source>
        <dbReference type="ARBA" id="ARBA00004524"/>
    </source>
</evidence>
<feature type="region of interest" description="Disordered" evidence="15">
    <location>
        <begin position="338"/>
        <end position="382"/>
    </location>
</feature>
<evidence type="ECO:0000256" key="11">
    <source>
        <dbReference type="ARBA" id="ARBA00022989"/>
    </source>
</evidence>
<feature type="domain" description="Palmitoyltransferase DHHC" evidence="17">
    <location>
        <begin position="899"/>
        <end position="1025"/>
    </location>
</feature>
<keyword evidence="11 16" id="KW-1133">Transmembrane helix</keyword>
<dbReference type="GO" id="GO:0010008">
    <property type="term" value="C:endosome membrane"/>
    <property type="evidence" value="ECO:0007669"/>
    <property type="project" value="UniProtKB-SubCell"/>
</dbReference>
<evidence type="ECO:0000256" key="10">
    <source>
        <dbReference type="ARBA" id="ARBA00022848"/>
    </source>
</evidence>
<protein>
    <recommendedName>
        <fullName evidence="5">Protein VAC14 homolog</fullName>
    </recommendedName>
</protein>
<dbReference type="InterPro" id="IPR001594">
    <property type="entry name" value="Palmitoyltrfase_DHHC"/>
</dbReference>
<evidence type="ECO:0000256" key="6">
    <source>
        <dbReference type="ARBA" id="ARBA00022692"/>
    </source>
</evidence>
<dbReference type="Pfam" id="PF01529">
    <property type="entry name" value="DHHC"/>
    <property type="match status" value="1"/>
</dbReference>
<feature type="compositionally biased region" description="Polar residues" evidence="15">
    <location>
        <begin position="699"/>
        <end position="712"/>
    </location>
</feature>
<feature type="transmembrane region" description="Helical" evidence="16">
    <location>
        <begin position="986"/>
        <end position="1006"/>
    </location>
</feature>
<dbReference type="Pfam" id="PF11916">
    <property type="entry name" value="Vac14_Fig4_bd"/>
    <property type="match status" value="1"/>
</dbReference>
<feature type="transmembrane region" description="Helical" evidence="16">
    <location>
        <begin position="942"/>
        <end position="966"/>
    </location>
</feature>
<dbReference type="PROSITE" id="PS50216">
    <property type="entry name" value="DHHC"/>
    <property type="match status" value="1"/>
</dbReference>
<evidence type="ECO:0000313" key="19">
    <source>
        <dbReference type="EMBL" id="CAH1779830.1"/>
    </source>
</evidence>
<evidence type="ECO:0000256" key="3">
    <source>
        <dbReference type="ARBA" id="ARBA00004608"/>
    </source>
</evidence>
<dbReference type="GO" id="GO:0070772">
    <property type="term" value="C:PAS complex"/>
    <property type="evidence" value="ECO:0007669"/>
    <property type="project" value="InterPro"/>
</dbReference>
<proteinExistence type="inferred from homology"/>
<feature type="region of interest" description="Disordered" evidence="15">
    <location>
        <begin position="698"/>
        <end position="717"/>
    </location>
</feature>
<evidence type="ECO:0000259" key="18">
    <source>
        <dbReference type="Pfam" id="PF11916"/>
    </source>
</evidence>
<dbReference type="PANTHER" id="PTHR16023:SF0">
    <property type="entry name" value="PROTEIN VAC14 HOMOLOG"/>
    <property type="match status" value="1"/>
</dbReference>
<organism evidence="19 20">
    <name type="scientific">Owenia fusiformis</name>
    <name type="common">Polychaete worm</name>
    <dbReference type="NCBI Taxonomy" id="6347"/>
    <lineage>
        <taxon>Eukaryota</taxon>
        <taxon>Metazoa</taxon>
        <taxon>Spiralia</taxon>
        <taxon>Lophotrochozoa</taxon>
        <taxon>Annelida</taxon>
        <taxon>Polychaeta</taxon>
        <taxon>Sedentaria</taxon>
        <taxon>Canalipalpata</taxon>
        <taxon>Sabellida</taxon>
        <taxon>Oweniida</taxon>
        <taxon>Oweniidae</taxon>
        <taxon>Owenia</taxon>
    </lineage>
</organism>
<comment type="similarity">
    <text evidence="4">Belongs to the VAC14 family.</text>
</comment>
<name>A0A8S4NG97_OWEFU</name>
<evidence type="ECO:0000256" key="13">
    <source>
        <dbReference type="ARBA" id="ARBA00045654"/>
    </source>
</evidence>
<dbReference type="InterPro" id="IPR011989">
    <property type="entry name" value="ARM-like"/>
</dbReference>
<dbReference type="FunFam" id="1.25.10.10:FF:001093">
    <property type="entry name" value="Vac14, PIKFYVE complex component"/>
    <property type="match status" value="1"/>
</dbReference>
<keyword evidence="10" id="KW-0492">Microsome</keyword>
<evidence type="ECO:0000256" key="4">
    <source>
        <dbReference type="ARBA" id="ARBA00010225"/>
    </source>
</evidence>